<proteinExistence type="predicted"/>
<evidence type="ECO:0000256" key="1">
    <source>
        <dbReference type="SAM" id="SignalP"/>
    </source>
</evidence>
<dbReference type="OrthoDB" id="47007at2759"/>
<sequence>MHIQTIFILLASSITFQRTFSSAIPISTPDDAIWEAELDSISASDPASLFKGLTPTFDLNQPQYTDVLEEIRRNRTAAFSVSNETINLDDEGTTPHNSLSKRDWKCETSDASPKLDDVLIAVEYLARRNDRHCIQHTPGGSLCHQVMAHGNARIGICGRYRVGLDCVMLATHARYIAEQCKNSDTKKVGGSLWFKGRWGLLTGGLKAKLIVYSG</sequence>
<dbReference type="EMBL" id="ML119757">
    <property type="protein sequence ID" value="RPA75795.1"/>
    <property type="molecule type" value="Genomic_DNA"/>
</dbReference>
<feature type="signal peptide" evidence="1">
    <location>
        <begin position="1"/>
        <end position="21"/>
    </location>
</feature>
<reference evidence="2 3" key="1">
    <citation type="journal article" date="2018" name="Nat. Ecol. Evol.">
        <title>Pezizomycetes genomes reveal the molecular basis of ectomycorrhizal truffle lifestyle.</title>
        <authorList>
            <person name="Murat C."/>
            <person name="Payen T."/>
            <person name="Noel B."/>
            <person name="Kuo A."/>
            <person name="Morin E."/>
            <person name="Chen J."/>
            <person name="Kohler A."/>
            <person name="Krizsan K."/>
            <person name="Balestrini R."/>
            <person name="Da Silva C."/>
            <person name="Montanini B."/>
            <person name="Hainaut M."/>
            <person name="Levati E."/>
            <person name="Barry K.W."/>
            <person name="Belfiori B."/>
            <person name="Cichocki N."/>
            <person name="Clum A."/>
            <person name="Dockter R.B."/>
            <person name="Fauchery L."/>
            <person name="Guy J."/>
            <person name="Iotti M."/>
            <person name="Le Tacon F."/>
            <person name="Lindquist E.A."/>
            <person name="Lipzen A."/>
            <person name="Malagnac F."/>
            <person name="Mello A."/>
            <person name="Molinier V."/>
            <person name="Miyauchi S."/>
            <person name="Poulain J."/>
            <person name="Riccioni C."/>
            <person name="Rubini A."/>
            <person name="Sitrit Y."/>
            <person name="Splivallo R."/>
            <person name="Traeger S."/>
            <person name="Wang M."/>
            <person name="Zifcakova L."/>
            <person name="Wipf D."/>
            <person name="Zambonelli A."/>
            <person name="Paolocci F."/>
            <person name="Nowrousian M."/>
            <person name="Ottonello S."/>
            <person name="Baldrian P."/>
            <person name="Spatafora J.W."/>
            <person name="Henrissat B."/>
            <person name="Nagy L.G."/>
            <person name="Aury J.M."/>
            <person name="Wincker P."/>
            <person name="Grigoriev I.V."/>
            <person name="Bonfante P."/>
            <person name="Martin F.M."/>
        </authorList>
    </citation>
    <scope>NUCLEOTIDE SEQUENCE [LARGE SCALE GENOMIC DNA]</scope>
    <source>
        <strain evidence="2 3">RN42</strain>
    </source>
</reference>
<evidence type="ECO:0008006" key="4">
    <source>
        <dbReference type="Google" id="ProtNLM"/>
    </source>
</evidence>
<keyword evidence="1" id="KW-0732">Signal</keyword>
<dbReference type="AlphaFoldDB" id="A0A3N4HPQ3"/>
<organism evidence="2 3">
    <name type="scientific">Ascobolus immersus RN42</name>
    <dbReference type="NCBI Taxonomy" id="1160509"/>
    <lineage>
        <taxon>Eukaryota</taxon>
        <taxon>Fungi</taxon>
        <taxon>Dikarya</taxon>
        <taxon>Ascomycota</taxon>
        <taxon>Pezizomycotina</taxon>
        <taxon>Pezizomycetes</taxon>
        <taxon>Pezizales</taxon>
        <taxon>Ascobolaceae</taxon>
        <taxon>Ascobolus</taxon>
    </lineage>
</organism>
<feature type="chain" id="PRO_5018224797" description="Ecp2 effector protein domain-containing protein" evidence="1">
    <location>
        <begin position="22"/>
        <end position="214"/>
    </location>
</feature>
<dbReference type="Proteomes" id="UP000275078">
    <property type="component" value="Unassembled WGS sequence"/>
</dbReference>
<evidence type="ECO:0000313" key="3">
    <source>
        <dbReference type="Proteomes" id="UP000275078"/>
    </source>
</evidence>
<keyword evidence="3" id="KW-1185">Reference proteome</keyword>
<accession>A0A3N4HPQ3</accession>
<evidence type="ECO:0000313" key="2">
    <source>
        <dbReference type="EMBL" id="RPA75795.1"/>
    </source>
</evidence>
<protein>
    <recommendedName>
        <fullName evidence="4">Ecp2 effector protein domain-containing protein</fullName>
    </recommendedName>
</protein>
<gene>
    <name evidence="2" type="ORF">BJ508DRAFT_379864</name>
</gene>
<name>A0A3N4HPQ3_ASCIM</name>